<dbReference type="SUPFAM" id="SSF56349">
    <property type="entry name" value="DNA breaking-rejoining enzymes"/>
    <property type="match status" value="1"/>
</dbReference>
<dbReference type="Pfam" id="PF00589">
    <property type="entry name" value="Phage_integrase"/>
    <property type="match status" value="1"/>
</dbReference>
<organism evidence="8 9">
    <name type="scientific">Neobacillus pocheonensis</name>
    <dbReference type="NCBI Taxonomy" id="363869"/>
    <lineage>
        <taxon>Bacteria</taxon>
        <taxon>Bacillati</taxon>
        <taxon>Bacillota</taxon>
        <taxon>Bacilli</taxon>
        <taxon>Bacillales</taxon>
        <taxon>Bacillaceae</taxon>
        <taxon>Neobacillus</taxon>
    </lineage>
</organism>
<dbReference type="InterPro" id="IPR044068">
    <property type="entry name" value="CB"/>
</dbReference>
<accession>A0ABT0W9M7</accession>
<evidence type="ECO:0000259" key="7">
    <source>
        <dbReference type="PROSITE" id="PS51900"/>
    </source>
</evidence>
<keyword evidence="2" id="KW-0229">DNA integration</keyword>
<feature type="domain" description="Core-binding (CB)" evidence="7">
    <location>
        <begin position="2"/>
        <end position="113"/>
    </location>
</feature>
<dbReference type="PROSITE" id="PS51898">
    <property type="entry name" value="TYR_RECOMBINASE"/>
    <property type="match status" value="1"/>
</dbReference>
<evidence type="ECO:0000256" key="4">
    <source>
        <dbReference type="ARBA" id="ARBA00023172"/>
    </source>
</evidence>
<dbReference type="Gene3D" id="1.10.150.130">
    <property type="match status" value="1"/>
</dbReference>
<evidence type="ECO:0000259" key="6">
    <source>
        <dbReference type="PROSITE" id="PS51898"/>
    </source>
</evidence>
<evidence type="ECO:0000256" key="1">
    <source>
        <dbReference type="ARBA" id="ARBA00008857"/>
    </source>
</evidence>
<name>A0ABT0W9M7_9BACI</name>
<dbReference type="InterPro" id="IPR004107">
    <property type="entry name" value="Integrase_SAM-like_N"/>
</dbReference>
<keyword evidence="4" id="KW-0233">DNA recombination</keyword>
<dbReference type="PANTHER" id="PTHR30349">
    <property type="entry name" value="PHAGE INTEGRASE-RELATED"/>
    <property type="match status" value="1"/>
</dbReference>
<dbReference type="Proteomes" id="UP001523262">
    <property type="component" value="Unassembled WGS sequence"/>
</dbReference>
<keyword evidence="9" id="KW-1185">Reference proteome</keyword>
<proteinExistence type="inferred from homology"/>
<evidence type="ECO:0000313" key="8">
    <source>
        <dbReference type="EMBL" id="MCM2531712.1"/>
    </source>
</evidence>
<evidence type="ECO:0000313" key="9">
    <source>
        <dbReference type="Proteomes" id="UP001523262"/>
    </source>
</evidence>
<reference evidence="8 9" key="1">
    <citation type="submission" date="2022-06" db="EMBL/GenBank/DDBJ databases">
        <authorList>
            <person name="Jeon C.O."/>
        </authorList>
    </citation>
    <scope>NUCLEOTIDE SEQUENCE [LARGE SCALE GENOMIC DNA]</scope>
    <source>
        <strain evidence="8 9">KCTC 13943</strain>
    </source>
</reference>
<dbReference type="Pfam" id="PF02899">
    <property type="entry name" value="Phage_int_SAM_1"/>
    <property type="match status" value="1"/>
</dbReference>
<gene>
    <name evidence="8" type="ORF">NDK43_03965</name>
</gene>
<sequence length="324" mass="38453">MTDIEIQLDSFMLYCDSKHLSKKTLTSYEQTLKLFTFYLQHEFKITDPVKVKSAHIRHYIKYLRERGKYTVVAKETSRQINHPDHRHDFNKQISDTTIANYLRNIKVFFNFLYAERELKVNPVENIENIKPNRKKKTLLSPEELKKVLDTFDLTVFHSYRTWMQSRLILDTGIRASECCDLLPDNIDFKNKAILIENPKNNQQRYVYFGFKMSNDLKRWMQYRDRFSDSPYLFPTIRGTQLDLRNFERSLKQAGNKVGINIHPHLLRNNFAKYYLIEGNGDFATLSRILGHSSPDVTMKAYLDFTDEEIGRKYQKHSPLSNLDL</sequence>
<dbReference type="InterPro" id="IPR013762">
    <property type="entry name" value="Integrase-like_cat_sf"/>
</dbReference>
<dbReference type="InterPro" id="IPR010998">
    <property type="entry name" value="Integrase_recombinase_N"/>
</dbReference>
<dbReference type="InterPro" id="IPR011010">
    <property type="entry name" value="DNA_brk_join_enz"/>
</dbReference>
<dbReference type="PANTHER" id="PTHR30349:SF41">
    <property type="entry name" value="INTEGRASE_RECOMBINASE PROTEIN MJ0367-RELATED"/>
    <property type="match status" value="1"/>
</dbReference>
<dbReference type="InterPro" id="IPR002104">
    <property type="entry name" value="Integrase_catalytic"/>
</dbReference>
<protein>
    <submittedName>
        <fullName evidence="8">Tyrosine-type recombinase/integrase</fullName>
    </submittedName>
</protein>
<dbReference type="InterPro" id="IPR050090">
    <property type="entry name" value="Tyrosine_recombinase_XerCD"/>
</dbReference>
<dbReference type="CDD" id="cd00397">
    <property type="entry name" value="DNA_BRE_C"/>
    <property type="match status" value="1"/>
</dbReference>
<evidence type="ECO:0000256" key="2">
    <source>
        <dbReference type="ARBA" id="ARBA00022908"/>
    </source>
</evidence>
<comment type="similarity">
    <text evidence="1">Belongs to the 'phage' integrase family.</text>
</comment>
<dbReference type="PROSITE" id="PS51900">
    <property type="entry name" value="CB"/>
    <property type="match status" value="1"/>
</dbReference>
<dbReference type="Gene3D" id="1.10.443.10">
    <property type="entry name" value="Intergrase catalytic core"/>
    <property type="match status" value="1"/>
</dbReference>
<keyword evidence="3 5" id="KW-0238">DNA-binding</keyword>
<evidence type="ECO:0000256" key="3">
    <source>
        <dbReference type="ARBA" id="ARBA00023125"/>
    </source>
</evidence>
<evidence type="ECO:0000256" key="5">
    <source>
        <dbReference type="PROSITE-ProRule" id="PRU01248"/>
    </source>
</evidence>
<comment type="caution">
    <text evidence="8">The sequence shown here is derived from an EMBL/GenBank/DDBJ whole genome shotgun (WGS) entry which is preliminary data.</text>
</comment>
<dbReference type="EMBL" id="JAMQCR010000001">
    <property type="protein sequence ID" value="MCM2531712.1"/>
    <property type="molecule type" value="Genomic_DNA"/>
</dbReference>
<feature type="domain" description="Tyr recombinase" evidence="6">
    <location>
        <begin position="134"/>
        <end position="314"/>
    </location>
</feature>